<dbReference type="Gene3D" id="1.10.510.10">
    <property type="entry name" value="Transferase(Phosphotransferase) domain 1"/>
    <property type="match status" value="1"/>
</dbReference>
<dbReference type="RefSeq" id="XP_017990537.1">
    <property type="nucleotide sequence ID" value="XM_018135082.1"/>
</dbReference>
<dbReference type="FunFam" id="3.30.200.20:FF:000124">
    <property type="entry name" value="Cyclin-dependent kinase 4"/>
    <property type="match status" value="1"/>
</dbReference>
<dbReference type="Proteomes" id="UP000037751">
    <property type="component" value="Unassembled WGS sequence"/>
</dbReference>
<dbReference type="STRING" id="77020.A0A0M9VNB4"/>
<evidence type="ECO:0000256" key="7">
    <source>
        <dbReference type="ARBA" id="ARBA00022840"/>
    </source>
</evidence>
<protein>
    <recommendedName>
        <fullName evidence="2">cyclin-dependent kinase</fullName>
        <ecNumber evidence="2">2.7.11.22</ecNumber>
    </recommendedName>
</protein>
<dbReference type="OrthoDB" id="204883at2759"/>
<comment type="similarity">
    <text evidence="1">Belongs to the protein kinase superfamily. CMGC Ser/Thr protein kinase family. CDC2/CDKX subfamily.</text>
</comment>
<evidence type="ECO:0000259" key="13">
    <source>
        <dbReference type="PROSITE" id="PS50011"/>
    </source>
</evidence>
<evidence type="ECO:0000256" key="3">
    <source>
        <dbReference type="ARBA" id="ARBA00022527"/>
    </source>
</evidence>
<dbReference type="PANTHER" id="PTHR24056:SF546">
    <property type="entry name" value="CYCLIN-DEPENDENT KINASE 12"/>
    <property type="match status" value="1"/>
</dbReference>
<dbReference type="GO" id="GO:0008353">
    <property type="term" value="F:RNA polymerase II CTD heptapeptide repeat kinase activity"/>
    <property type="evidence" value="ECO:0007669"/>
    <property type="project" value="TreeGrafter"/>
</dbReference>
<comment type="catalytic activity">
    <reaction evidence="9">
        <text>L-seryl-[protein] + ATP = O-phospho-L-seryl-[protein] + ADP + H(+)</text>
        <dbReference type="Rhea" id="RHEA:17989"/>
        <dbReference type="Rhea" id="RHEA-COMP:9863"/>
        <dbReference type="Rhea" id="RHEA-COMP:11604"/>
        <dbReference type="ChEBI" id="CHEBI:15378"/>
        <dbReference type="ChEBI" id="CHEBI:29999"/>
        <dbReference type="ChEBI" id="CHEBI:30616"/>
        <dbReference type="ChEBI" id="CHEBI:83421"/>
        <dbReference type="ChEBI" id="CHEBI:456216"/>
        <dbReference type="EC" id="2.7.11.22"/>
    </reaction>
</comment>
<evidence type="ECO:0000256" key="1">
    <source>
        <dbReference type="ARBA" id="ARBA00006485"/>
    </source>
</evidence>
<feature type="binding site" evidence="10">
    <location>
        <position position="148"/>
    </location>
    <ligand>
        <name>ATP</name>
        <dbReference type="ChEBI" id="CHEBI:30616"/>
    </ligand>
</feature>
<name>A0A0M9VNB4_9BASI</name>
<dbReference type="Pfam" id="PF00069">
    <property type="entry name" value="Pkinase"/>
    <property type="match status" value="1"/>
</dbReference>
<evidence type="ECO:0000313" key="15">
    <source>
        <dbReference type="Proteomes" id="UP000037751"/>
    </source>
</evidence>
<dbReference type="InterPro" id="IPR050108">
    <property type="entry name" value="CDK"/>
</dbReference>
<dbReference type="AlphaFoldDB" id="A0A0M9VNB4"/>
<dbReference type="GO" id="GO:0030332">
    <property type="term" value="F:cyclin binding"/>
    <property type="evidence" value="ECO:0007669"/>
    <property type="project" value="TreeGrafter"/>
</dbReference>
<dbReference type="GeneID" id="28726957"/>
<dbReference type="Gene3D" id="3.30.200.20">
    <property type="entry name" value="Phosphorylase Kinase, domain 1"/>
    <property type="match status" value="1"/>
</dbReference>
<dbReference type="InterPro" id="IPR008271">
    <property type="entry name" value="Ser/Thr_kinase_AS"/>
</dbReference>
<keyword evidence="5 10" id="KW-0547">Nucleotide-binding</keyword>
<feature type="region of interest" description="Disordered" evidence="12">
    <location>
        <begin position="1"/>
        <end position="108"/>
    </location>
</feature>
<dbReference type="CDD" id="cd07840">
    <property type="entry name" value="STKc_CDK9_like"/>
    <property type="match status" value="1"/>
</dbReference>
<sequence>MVLLSVSGDEKVHHRRRRSPRPGQGILTETAKILPRKGTALSIRGAAERARQASQGWTAVQEKRTDSTARSDPAGPPPPGPPPGPPPLYARLSTANKSPASSTPETYESTAHVHLDEAYDIVGQVGEGMYGQVYKATSSRKGTLVALKRIRMDGAREGFPVTSMREMKLLQSLRHENVIRLHETMTSRSGSVYMVFEYMEHDLHGILVHPKVSFTDAHRKSLASQLLHGLAYLHQRAILHRDLKGSNLLLNNQGILKLADFGLARTYYKRKAGDYTNRVVTLWYRPPELLLGATHYGPEVDMWGAGCLFLELFTRKALFQGRDEIHQLHVITRTLGALTASAWPDVTTLPWYELLRLDKDTSQIKFLDSSTPTTDPSSDTPDGLAQHYAALVSPGALEMAHGLLTYNPVQRWSAQRALRSAYFISEEPRPEAPAAVLSSLGGDWHEMETKRALRHASSASQARAT</sequence>
<evidence type="ECO:0000256" key="11">
    <source>
        <dbReference type="RuleBase" id="RU000304"/>
    </source>
</evidence>
<feature type="compositionally biased region" description="Polar residues" evidence="12">
    <location>
        <begin position="93"/>
        <end position="108"/>
    </location>
</feature>
<comment type="caution">
    <text evidence="14">The sequence shown here is derived from an EMBL/GenBank/DDBJ whole genome shotgun (WGS) entry which is preliminary data.</text>
</comment>
<gene>
    <name evidence="14" type="ORF">Malapachy_0566</name>
</gene>
<reference evidence="14 15" key="1">
    <citation type="submission" date="2015-07" db="EMBL/GenBank/DDBJ databases">
        <title>Draft Genome Sequence of Malassezia furfur CBS1878 and Malassezia pachydermatis CBS1879.</title>
        <authorList>
            <person name="Triana S."/>
            <person name="Ohm R."/>
            <person name="Gonzalez A."/>
            <person name="DeCock H."/>
            <person name="Restrepo S."/>
            <person name="Celis A."/>
        </authorList>
    </citation>
    <scope>NUCLEOTIDE SEQUENCE [LARGE SCALE GENOMIC DNA]</scope>
    <source>
        <strain evidence="14 15">CBS 1879</strain>
    </source>
</reference>
<keyword evidence="3 11" id="KW-0723">Serine/threonine-protein kinase</keyword>
<evidence type="ECO:0000256" key="10">
    <source>
        <dbReference type="PROSITE-ProRule" id="PRU10141"/>
    </source>
</evidence>
<organism evidence="14 15">
    <name type="scientific">Malassezia pachydermatis</name>
    <dbReference type="NCBI Taxonomy" id="77020"/>
    <lineage>
        <taxon>Eukaryota</taxon>
        <taxon>Fungi</taxon>
        <taxon>Dikarya</taxon>
        <taxon>Basidiomycota</taxon>
        <taxon>Ustilaginomycotina</taxon>
        <taxon>Malasseziomycetes</taxon>
        <taxon>Malasseziales</taxon>
        <taxon>Malasseziaceae</taxon>
        <taxon>Malassezia</taxon>
    </lineage>
</organism>
<accession>A0A0M9VNB4</accession>
<keyword evidence="6 14" id="KW-0418">Kinase</keyword>
<dbReference type="PANTHER" id="PTHR24056">
    <property type="entry name" value="CELL DIVISION PROTEIN KINASE"/>
    <property type="match status" value="1"/>
</dbReference>
<evidence type="ECO:0000256" key="9">
    <source>
        <dbReference type="ARBA" id="ARBA00048367"/>
    </source>
</evidence>
<dbReference type="GO" id="GO:0005524">
    <property type="term" value="F:ATP binding"/>
    <property type="evidence" value="ECO:0007669"/>
    <property type="project" value="UniProtKB-UniRule"/>
</dbReference>
<dbReference type="InterPro" id="IPR011009">
    <property type="entry name" value="Kinase-like_dom_sf"/>
</dbReference>
<dbReference type="InterPro" id="IPR017441">
    <property type="entry name" value="Protein_kinase_ATP_BS"/>
</dbReference>
<feature type="domain" description="Protein kinase" evidence="13">
    <location>
        <begin position="119"/>
        <end position="423"/>
    </location>
</feature>
<evidence type="ECO:0000256" key="12">
    <source>
        <dbReference type="SAM" id="MobiDB-lite"/>
    </source>
</evidence>
<evidence type="ECO:0000256" key="4">
    <source>
        <dbReference type="ARBA" id="ARBA00022679"/>
    </source>
</evidence>
<dbReference type="FunFam" id="1.10.510.10:FF:000624">
    <property type="entry name" value="Mitogen-activated protein kinase"/>
    <property type="match status" value="1"/>
</dbReference>
<dbReference type="GO" id="GO:0032968">
    <property type="term" value="P:positive regulation of transcription elongation by RNA polymerase II"/>
    <property type="evidence" value="ECO:0007669"/>
    <property type="project" value="TreeGrafter"/>
</dbReference>
<dbReference type="GO" id="GO:0008024">
    <property type="term" value="C:cyclin/CDK positive transcription elongation factor complex"/>
    <property type="evidence" value="ECO:0007669"/>
    <property type="project" value="TreeGrafter"/>
</dbReference>
<evidence type="ECO:0000256" key="8">
    <source>
        <dbReference type="ARBA" id="ARBA00047811"/>
    </source>
</evidence>
<dbReference type="GO" id="GO:0004693">
    <property type="term" value="F:cyclin-dependent protein serine/threonine kinase activity"/>
    <property type="evidence" value="ECO:0007669"/>
    <property type="project" value="UniProtKB-EC"/>
</dbReference>
<dbReference type="SMART" id="SM00220">
    <property type="entry name" value="S_TKc"/>
    <property type="match status" value="1"/>
</dbReference>
<feature type="compositionally biased region" description="Pro residues" evidence="12">
    <location>
        <begin position="74"/>
        <end position="88"/>
    </location>
</feature>
<keyword evidence="4" id="KW-0808">Transferase</keyword>
<dbReference type="InterPro" id="IPR000719">
    <property type="entry name" value="Prot_kinase_dom"/>
</dbReference>
<evidence type="ECO:0000256" key="2">
    <source>
        <dbReference type="ARBA" id="ARBA00012425"/>
    </source>
</evidence>
<keyword evidence="7 10" id="KW-0067">ATP-binding</keyword>
<dbReference type="PROSITE" id="PS50011">
    <property type="entry name" value="PROTEIN_KINASE_DOM"/>
    <property type="match status" value="1"/>
</dbReference>
<evidence type="ECO:0000256" key="6">
    <source>
        <dbReference type="ARBA" id="ARBA00022777"/>
    </source>
</evidence>
<comment type="catalytic activity">
    <reaction evidence="8">
        <text>L-threonyl-[protein] + ATP = O-phospho-L-threonyl-[protein] + ADP + H(+)</text>
        <dbReference type="Rhea" id="RHEA:46608"/>
        <dbReference type="Rhea" id="RHEA-COMP:11060"/>
        <dbReference type="Rhea" id="RHEA-COMP:11605"/>
        <dbReference type="ChEBI" id="CHEBI:15378"/>
        <dbReference type="ChEBI" id="CHEBI:30013"/>
        <dbReference type="ChEBI" id="CHEBI:30616"/>
        <dbReference type="ChEBI" id="CHEBI:61977"/>
        <dbReference type="ChEBI" id="CHEBI:456216"/>
        <dbReference type="EC" id="2.7.11.22"/>
    </reaction>
</comment>
<dbReference type="PROSITE" id="PS00107">
    <property type="entry name" value="PROTEIN_KINASE_ATP"/>
    <property type="match status" value="1"/>
</dbReference>
<dbReference type="EC" id="2.7.11.22" evidence="2"/>
<dbReference type="PROSITE" id="PS00108">
    <property type="entry name" value="PROTEIN_KINASE_ST"/>
    <property type="match status" value="1"/>
</dbReference>
<dbReference type="VEuPathDB" id="FungiDB:Malapachy_0566"/>
<proteinExistence type="inferred from homology"/>
<evidence type="ECO:0000256" key="5">
    <source>
        <dbReference type="ARBA" id="ARBA00022741"/>
    </source>
</evidence>
<dbReference type="EMBL" id="LGAV01000008">
    <property type="protein sequence ID" value="KOS12905.1"/>
    <property type="molecule type" value="Genomic_DNA"/>
</dbReference>
<evidence type="ECO:0000313" key="14">
    <source>
        <dbReference type="EMBL" id="KOS12905.1"/>
    </source>
</evidence>
<keyword evidence="15" id="KW-1185">Reference proteome</keyword>
<dbReference type="SUPFAM" id="SSF56112">
    <property type="entry name" value="Protein kinase-like (PK-like)"/>
    <property type="match status" value="1"/>
</dbReference>